<accession>A0A1Y1RR50</accession>
<keyword evidence="5 9" id="KW-0067">ATP-binding</keyword>
<dbReference type="HAMAP" id="MF_00151">
    <property type="entry name" value="PPAT_bact"/>
    <property type="match status" value="1"/>
</dbReference>
<evidence type="ECO:0000256" key="6">
    <source>
        <dbReference type="ARBA" id="ARBA00022842"/>
    </source>
</evidence>
<dbReference type="Pfam" id="PF01467">
    <property type="entry name" value="CTP_transf_like"/>
    <property type="match status" value="1"/>
</dbReference>
<evidence type="ECO:0000256" key="5">
    <source>
        <dbReference type="ARBA" id="ARBA00022840"/>
    </source>
</evidence>
<dbReference type="NCBIfam" id="TIGR01510">
    <property type="entry name" value="coaD_prev_kdtB"/>
    <property type="match status" value="1"/>
</dbReference>
<dbReference type="NCBIfam" id="TIGR00125">
    <property type="entry name" value="cyt_tran_rel"/>
    <property type="match status" value="1"/>
</dbReference>
<comment type="function">
    <text evidence="9">Reversibly transfers an adenylyl group from ATP to 4'-phosphopantetheine, yielding dephospho-CoA (dPCoA) and pyrophosphate.</text>
</comment>
<comment type="pathway">
    <text evidence="9">Cofactor biosynthesis; coenzyme A biosynthesis; CoA from (R)-pantothenate: step 4/5.</text>
</comment>
<dbReference type="EMBL" id="LXWF01000011">
    <property type="protein sequence ID" value="ORC22199.1"/>
    <property type="molecule type" value="Genomic_DNA"/>
</dbReference>
<evidence type="ECO:0000256" key="8">
    <source>
        <dbReference type="ARBA" id="ARBA00029346"/>
    </source>
</evidence>
<reference evidence="11 12" key="1">
    <citation type="submission" date="2016-05" db="EMBL/GenBank/DDBJ databases">
        <title>Draft genome sequence of a porcine commensal Rothia nasimurium.</title>
        <authorList>
            <person name="Gaiser R.A."/>
            <person name="Van Baarlen P."/>
            <person name="Wells J.M."/>
        </authorList>
    </citation>
    <scope>NUCLEOTIDE SEQUENCE [LARGE SCALE GENOMIC DNA]</scope>
    <source>
        <strain evidence="11 12">PT-32</strain>
    </source>
</reference>
<dbReference type="PANTHER" id="PTHR21342">
    <property type="entry name" value="PHOSPHOPANTETHEINE ADENYLYLTRANSFERASE"/>
    <property type="match status" value="1"/>
</dbReference>
<keyword evidence="12" id="KW-1185">Reference proteome</keyword>
<evidence type="ECO:0000256" key="7">
    <source>
        <dbReference type="ARBA" id="ARBA00022993"/>
    </source>
</evidence>
<organism evidence="11 12">
    <name type="scientific">Rothia nasimurium</name>
    <dbReference type="NCBI Taxonomy" id="85336"/>
    <lineage>
        <taxon>Bacteria</taxon>
        <taxon>Bacillati</taxon>
        <taxon>Actinomycetota</taxon>
        <taxon>Actinomycetes</taxon>
        <taxon>Micrococcales</taxon>
        <taxon>Micrococcaceae</taxon>
        <taxon>Rothia</taxon>
    </lineage>
</organism>
<feature type="binding site" evidence="9">
    <location>
        <begin position="124"/>
        <end position="130"/>
    </location>
    <ligand>
        <name>ATP</name>
        <dbReference type="ChEBI" id="CHEBI:30616"/>
    </ligand>
</feature>
<comment type="similarity">
    <text evidence="9">Belongs to the bacterial CoaD family.</text>
</comment>
<feature type="binding site" evidence="9">
    <location>
        <position position="9"/>
    </location>
    <ligand>
        <name>substrate</name>
    </ligand>
</feature>
<feature type="site" description="Transition state stabilizer" evidence="9">
    <location>
        <position position="17"/>
    </location>
</feature>
<dbReference type="PANTHER" id="PTHR21342:SF1">
    <property type="entry name" value="PHOSPHOPANTETHEINE ADENYLYLTRANSFERASE"/>
    <property type="match status" value="1"/>
</dbReference>
<dbReference type="GO" id="GO:0005524">
    <property type="term" value="F:ATP binding"/>
    <property type="evidence" value="ECO:0007669"/>
    <property type="project" value="UniProtKB-KW"/>
</dbReference>
<feature type="binding site" evidence="9">
    <location>
        <position position="100"/>
    </location>
    <ligand>
        <name>ATP</name>
        <dbReference type="ChEBI" id="CHEBI:30616"/>
    </ligand>
</feature>
<comment type="subunit">
    <text evidence="9">Homohexamer.</text>
</comment>
<keyword evidence="6 9" id="KW-0460">Magnesium</keyword>
<dbReference type="Proteomes" id="UP000192359">
    <property type="component" value="Unassembled WGS sequence"/>
</dbReference>
<evidence type="ECO:0000259" key="10">
    <source>
        <dbReference type="Pfam" id="PF01467"/>
    </source>
</evidence>
<sequence length="158" mass="17419">MQLVVCPGSFDPIHNGHVEIITRAAKIYGTVLVAISHNAQKKYRFSLEERVTMVQETFALFDGVNTIVLPEGRLLSHFVRENGSVLIVKGLRNSADFEYEAPMASMNRHIAGVETAFIAGDPKYNHISSTIVKEVAGYGGDVRAFVPRAVQRALYPDS</sequence>
<comment type="cofactor">
    <cofactor evidence="9">
        <name>Mg(2+)</name>
        <dbReference type="ChEBI" id="CHEBI:18420"/>
    </cofactor>
</comment>
<evidence type="ECO:0000313" key="12">
    <source>
        <dbReference type="Proteomes" id="UP000192359"/>
    </source>
</evidence>
<comment type="subcellular location">
    <subcellularLocation>
        <location evidence="9">Cytoplasm</location>
    </subcellularLocation>
</comment>
<dbReference type="InterPro" id="IPR004821">
    <property type="entry name" value="Cyt_trans-like"/>
</dbReference>
<comment type="catalytic activity">
    <reaction evidence="8 9">
        <text>(R)-4'-phosphopantetheine + ATP + H(+) = 3'-dephospho-CoA + diphosphate</text>
        <dbReference type="Rhea" id="RHEA:19801"/>
        <dbReference type="ChEBI" id="CHEBI:15378"/>
        <dbReference type="ChEBI" id="CHEBI:30616"/>
        <dbReference type="ChEBI" id="CHEBI:33019"/>
        <dbReference type="ChEBI" id="CHEBI:57328"/>
        <dbReference type="ChEBI" id="CHEBI:61723"/>
        <dbReference type="EC" id="2.7.7.3"/>
    </reaction>
</comment>
<feature type="binding site" evidence="9">
    <location>
        <begin position="90"/>
        <end position="92"/>
    </location>
    <ligand>
        <name>ATP</name>
        <dbReference type="ChEBI" id="CHEBI:30616"/>
    </ligand>
</feature>
<keyword evidence="7 9" id="KW-0173">Coenzyme A biosynthesis</keyword>
<keyword evidence="2 9" id="KW-0808">Transferase</keyword>
<feature type="domain" description="Cytidyltransferase-like" evidence="10">
    <location>
        <begin position="5"/>
        <end position="134"/>
    </location>
</feature>
<dbReference type="GO" id="GO:0015937">
    <property type="term" value="P:coenzyme A biosynthetic process"/>
    <property type="evidence" value="ECO:0007669"/>
    <property type="project" value="UniProtKB-UniRule"/>
</dbReference>
<feature type="binding site" evidence="9">
    <location>
        <position position="89"/>
    </location>
    <ligand>
        <name>substrate</name>
    </ligand>
</feature>
<dbReference type="PRINTS" id="PR01020">
    <property type="entry name" value="LPSBIOSNTHSS"/>
</dbReference>
<dbReference type="UniPathway" id="UPA00241">
    <property type="reaction ID" value="UER00355"/>
</dbReference>
<feature type="binding site" evidence="9">
    <location>
        <position position="75"/>
    </location>
    <ligand>
        <name>substrate</name>
    </ligand>
</feature>
<dbReference type="SUPFAM" id="SSF52374">
    <property type="entry name" value="Nucleotidylyl transferase"/>
    <property type="match status" value="1"/>
</dbReference>
<evidence type="ECO:0000256" key="4">
    <source>
        <dbReference type="ARBA" id="ARBA00022741"/>
    </source>
</evidence>
<feature type="binding site" evidence="9">
    <location>
        <position position="41"/>
    </location>
    <ligand>
        <name>substrate</name>
    </ligand>
</feature>
<evidence type="ECO:0000313" key="11">
    <source>
        <dbReference type="EMBL" id="ORC22199.1"/>
    </source>
</evidence>
<dbReference type="EC" id="2.7.7.3" evidence="9"/>
<dbReference type="Gene3D" id="3.40.50.620">
    <property type="entry name" value="HUPs"/>
    <property type="match status" value="1"/>
</dbReference>
<comment type="caution">
    <text evidence="11">The sequence shown here is derived from an EMBL/GenBank/DDBJ whole genome shotgun (WGS) entry which is preliminary data.</text>
</comment>
<dbReference type="InterPro" id="IPR014729">
    <property type="entry name" value="Rossmann-like_a/b/a_fold"/>
</dbReference>
<dbReference type="AlphaFoldDB" id="A0A1Y1RR50"/>
<evidence type="ECO:0000256" key="9">
    <source>
        <dbReference type="HAMAP-Rule" id="MF_00151"/>
    </source>
</evidence>
<dbReference type="RefSeq" id="WP_083091265.1">
    <property type="nucleotide sequence ID" value="NZ_LXWF01000011.1"/>
</dbReference>
<protein>
    <recommendedName>
        <fullName evidence="9">Phosphopantetheine adenylyltransferase</fullName>
        <ecNumber evidence="9">2.7.7.3</ecNumber>
    </recommendedName>
    <alternativeName>
        <fullName evidence="9">Dephospho-CoA pyrophosphorylase</fullName>
    </alternativeName>
    <alternativeName>
        <fullName evidence="9">Pantetheine-phosphate adenylyltransferase</fullName>
        <shortName evidence="9">PPAT</shortName>
    </alternativeName>
</protein>
<keyword evidence="4 9" id="KW-0547">Nucleotide-binding</keyword>
<dbReference type="GO" id="GO:0004595">
    <property type="term" value="F:pantetheine-phosphate adenylyltransferase activity"/>
    <property type="evidence" value="ECO:0007669"/>
    <property type="project" value="UniProtKB-UniRule"/>
</dbReference>
<gene>
    <name evidence="9" type="primary">coaD</name>
    <name evidence="11" type="ORF">A7979_01575</name>
</gene>
<name>A0A1Y1RR50_9MICC</name>
<keyword evidence="1 9" id="KW-0963">Cytoplasm</keyword>
<feature type="binding site" evidence="9">
    <location>
        <position position="17"/>
    </location>
    <ligand>
        <name>ATP</name>
        <dbReference type="ChEBI" id="CHEBI:30616"/>
    </ligand>
</feature>
<dbReference type="GO" id="GO:0005737">
    <property type="term" value="C:cytoplasm"/>
    <property type="evidence" value="ECO:0007669"/>
    <property type="project" value="UniProtKB-SubCell"/>
</dbReference>
<proteinExistence type="inferred from homology"/>
<evidence type="ECO:0000256" key="3">
    <source>
        <dbReference type="ARBA" id="ARBA00022695"/>
    </source>
</evidence>
<evidence type="ECO:0000256" key="1">
    <source>
        <dbReference type="ARBA" id="ARBA00022490"/>
    </source>
</evidence>
<feature type="binding site" evidence="9">
    <location>
        <begin position="9"/>
        <end position="10"/>
    </location>
    <ligand>
        <name>ATP</name>
        <dbReference type="ChEBI" id="CHEBI:30616"/>
    </ligand>
</feature>
<dbReference type="InterPro" id="IPR001980">
    <property type="entry name" value="PPAT"/>
</dbReference>
<evidence type="ECO:0000256" key="2">
    <source>
        <dbReference type="ARBA" id="ARBA00022679"/>
    </source>
</evidence>
<keyword evidence="3 9" id="KW-0548">Nucleotidyltransferase</keyword>
<dbReference type="OrthoDB" id="9806661at2"/>